<feature type="non-terminal residue" evidence="9">
    <location>
        <position position="660"/>
    </location>
</feature>
<sequence length="660" mass="76741">EFLQPSRPIGFHETNQFILKYDMLRLLLSLSSSLNQDYNYKPKLQRILQKKPLTWKEVVDNDPLEGDHWNQWPEDTSSDGNLSDYDEDQTQTQHQKKDTGMLDIEPLNYTNRMDMDTRSDQDGLRYLEKQQYWRDDFNLPKETLVEDTLLQNACQMSDTLMKLWQHQTGQDQKKTITEAGVIREVLSLLRGFGGILFVKEDDQFLLNEQYMVQHLSQHALSSILNEFNVYGNMLLKLRQQLMHSSPKDGQTMEAFVSVVHQLLAEFDGFLATLESNTSFITQDNTLVISLLQLRKQLSESLESLKAVYRIAADMPFEKTPKCIAIFLISILYERTMISHITGQESIYHTLLYVLQKTLVPYGHMMDDWVFFGSLMADRAREFYVTRNDAVSKHDSNFWLNGFVMESVAHEKCYPCPLFDERVMARVLFAGKAMNLLSHNQKSKGVHFEQVMHQFIPTKSFFIQPVSTQRQSEPVSSLVAAFFPLVTFNTPSREPDTIDNMNLLFDQSFLSCLETYIDIPYTEAAKALDVLLYEKCQLLDQMVSLFSIYFMLENDLMHSFCEALFRQMDQKEFWLNPRLLNQTFANACETSGYDEIVYIGIRESAEGLVTQASSLELLEFKVEIPWPLDNFIQKNLIPSYSKILGFLLRLKRAKYVMEKKT</sequence>
<organism evidence="9 10">
    <name type="scientific">Rhizopus stolonifer</name>
    <name type="common">Rhizopus nigricans</name>
    <dbReference type="NCBI Taxonomy" id="4846"/>
    <lineage>
        <taxon>Eukaryota</taxon>
        <taxon>Fungi</taxon>
        <taxon>Fungi incertae sedis</taxon>
        <taxon>Mucoromycota</taxon>
        <taxon>Mucoromycotina</taxon>
        <taxon>Mucoromycetes</taxon>
        <taxon>Mucorales</taxon>
        <taxon>Mucorineae</taxon>
        <taxon>Rhizopodaceae</taxon>
        <taxon>Rhizopus</taxon>
    </lineage>
</organism>
<feature type="region of interest" description="Disordered" evidence="6">
    <location>
        <begin position="66"/>
        <end position="100"/>
    </location>
</feature>
<dbReference type="GO" id="GO:0043015">
    <property type="term" value="F:gamma-tubulin binding"/>
    <property type="evidence" value="ECO:0007669"/>
    <property type="project" value="InterPro"/>
</dbReference>
<dbReference type="InterPro" id="IPR040457">
    <property type="entry name" value="GCP_C"/>
</dbReference>
<dbReference type="GO" id="GO:0005874">
    <property type="term" value="C:microtubule"/>
    <property type="evidence" value="ECO:0007669"/>
    <property type="project" value="UniProtKB-KW"/>
</dbReference>
<evidence type="ECO:0000259" key="8">
    <source>
        <dbReference type="Pfam" id="PF17681"/>
    </source>
</evidence>
<gene>
    <name evidence="9" type="primary">TUBGCP5</name>
    <name evidence="9" type="ORF">CU098_001029</name>
</gene>
<name>A0A367IXD9_RHIST</name>
<evidence type="ECO:0000259" key="7">
    <source>
        <dbReference type="Pfam" id="PF04130"/>
    </source>
</evidence>
<dbReference type="PANTHER" id="PTHR19302">
    <property type="entry name" value="GAMMA TUBULIN COMPLEX PROTEIN"/>
    <property type="match status" value="1"/>
</dbReference>
<accession>A0A367IXD9</accession>
<dbReference type="InterPro" id="IPR007259">
    <property type="entry name" value="GCP"/>
</dbReference>
<dbReference type="Gene3D" id="1.20.120.1900">
    <property type="entry name" value="Gamma-tubulin complex, C-terminal domain"/>
    <property type="match status" value="1"/>
</dbReference>
<dbReference type="PANTHER" id="PTHR19302:SF33">
    <property type="entry name" value="GAMMA-TUBULIN COMPLEX COMPONENT 5"/>
    <property type="match status" value="1"/>
</dbReference>
<comment type="similarity">
    <text evidence="1 5">Belongs to the TUBGCP family.</text>
</comment>
<evidence type="ECO:0000256" key="3">
    <source>
        <dbReference type="ARBA" id="ARBA00022701"/>
    </source>
</evidence>
<evidence type="ECO:0000313" key="10">
    <source>
        <dbReference type="Proteomes" id="UP000253551"/>
    </source>
</evidence>
<dbReference type="EMBL" id="PJQM01005135">
    <property type="protein sequence ID" value="RCH82344.1"/>
    <property type="molecule type" value="Genomic_DNA"/>
</dbReference>
<keyword evidence="3 5" id="KW-0493">Microtubule</keyword>
<dbReference type="GO" id="GO:0051225">
    <property type="term" value="P:spindle assembly"/>
    <property type="evidence" value="ECO:0007669"/>
    <property type="project" value="TreeGrafter"/>
</dbReference>
<evidence type="ECO:0000313" key="9">
    <source>
        <dbReference type="EMBL" id="RCH82344.1"/>
    </source>
</evidence>
<dbReference type="Proteomes" id="UP000253551">
    <property type="component" value="Unassembled WGS sequence"/>
</dbReference>
<evidence type="ECO:0000256" key="6">
    <source>
        <dbReference type="SAM" id="MobiDB-lite"/>
    </source>
</evidence>
<proteinExistence type="inferred from homology"/>
<evidence type="ECO:0000256" key="5">
    <source>
        <dbReference type="RuleBase" id="RU363050"/>
    </source>
</evidence>
<comment type="subcellular location">
    <subcellularLocation>
        <location evidence="5">Cytoplasm</location>
        <location evidence="5">Cytoskeleton</location>
        <location evidence="5">Microtubule organizing center</location>
    </subcellularLocation>
</comment>
<evidence type="ECO:0000256" key="4">
    <source>
        <dbReference type="ARBA" id="ARBA00023212"/>
    </source>
</evidence>
<dbReference type="GO" id="GO:0005816">
    <property type="term" value="C:spindle pole body"/>
    <property type="evidence" value="ECO:0007669"/>
    <property type="project" value="UniProtKB-ARBA"/>
</dbReference>
<dbReference type="OrthoDB" id="66546at2759"/>
<feature type="domain" description="Gamma tubulin complex component C-terminal" evidence="7">
    <location>
        <begin position="537"/>
        <end position="657"/>
    </location>
</feature>
<dbReference type="InterPro" id="IPR042241">
    <property type="entry name" value="GCP_C_sf"/>
</dbReference>
<dbReference type="GO" id="GO:0031122">
    <property type="term" value="P:cytoplasmic microtubule organization"/>
    <property type="evidence" value="ECO:0007669"/>
    <property type="project" value="TreeGrafter"/>
</dbReference>
<keyword evidence="2 5" id="KW-0963">Cytoplasm</keyword>
<feature type="domain" description="Gamma tubulin complex component protein N-terminal" evidence="8">
    <location>
        <begin position="182"/>
        <end position="534"/>
    </location>
</feature>
<dbReference type="STRING" id="4846.A0A367IXD9"/>
<dbReference type="AlphaFoldDB" id="A0A367IXD9"/>
<feature type="non-terminal residue" evidence="9">
    <location>
        <position position="1"/>
    </location>
</feature>
<dbReference type="GO" id="GO:0000930">
    <property type="term" value="C:gamma-tubulin complex"/>
    <property type="evidence" value="ECO:0007669"/>
    <property type="project" value="TreeGrafter"/>
</dbReference>
<keyword evidence="10" id="KW-1185">Reference proteome</keyword>
<dbReference type="GO" id="GO:0000922">
    <property type="term" value="C:spindle pole"/>
    <property type="evidence" value="ECO:0007669"/>
    <property type="project" value="InterPro"/>
</dbReference>
<evidence type="ECO:0000256" key="1">
    <source>
        <dbReference type="ARBA" id="ARBA00010337"/>
    </source>
</evidence>
<protein>
    <recommendedName>
        <fullName evidence="5">Spindle pole body component</fullName>
    </recommendedName>
</protein>
<dbReference type="GO" id="GO:0051011">
    <property type="term" value="F:microtubule minus-end binding"/>
    <property type="evidence" value="ECO:0007669"/>
    <property type="project" value="TreeGrafter"/>
</dbReference>
<reference evidence="9 10" key="1">
    <citation type="journal article" date="2018" name="G3 (Bethesda)">
        <title>Phylogenetic and Phylogenomic Definition of Rhizopus Species.</title>
        <authorList>
            <person name="Gryganskyi A.P."/>
            <person name="Golan J."/>
            <person name="Dolatabadi S."/>
            <person name="Mondo S."/>
            <person name="Robb S."/>
            <person name="Idnurm A."/>
            <person name="Muszewska A."/>
            <person name="Steczkiewicz K."/>
            <person name="Masonjones S."/>
            <person name="Liao H.L."/>
            <person name="Gajdeczka M.T."/>
            <person name="Anike F."/>
            <person name="Vuek A."/>
            <person name="Anishchenko I.M."/>
            <person name="Voigt K."/>
            <person name="de Hoog G.S."/>
            <person name="Smith M.E."/>
            <person name="Heitman J."/>
            <person name="Vilgalys R."/>
            <person name="Stajich J.E."/>
        </authorList>
    </citation>
    <scope>NUCLEOTIDE SEQUENCE [LARGE SCALE GENOMIC DNA]</scope>
    <source>
        <strain evidence="9 10">LSU 92-RS-03</strain>
    </source>
</reference>
<dbReference type="GO" id="GO:0051321">
    <property type="term" value="P:meiotic cell cycle"/>
    <property type="evidence" value="ECO:0007669"/>
    <property type="project" value="TreeGrafter"/>
</dbReference>
<dbReference type="InterPro" id="IPR041470">
    <property type="entry name" value="GCP_N"/>
</dbReference>
<keyword evidence="4 5" id="KW-0206">Cytoskeleton</keyword>
<dbReference type="GO" id="GO:0007020">
    <property type="term" value="P:microtubule nucleation"/>
    <property type="evidence" value="ECO:0007669"/>
    <property type="project" value="InterPro"/>
</dbReference>
<dbReference type="GO" id="GO:0000278">
    <property type="term" value="P:mitotic cell cycle"/>
    <property type="evidence" value="ECO:0007669"/>
    <property type="project" value="TreeGrafter"/>
</dbReference>
<dbReference type="Pfam" id="PF17681">
    <property type="entry name" value="GCP_N_terminal"/>
    <property type="match status" value="1"/>
</dbReference>
<evidence type="ECO:0000256" key="2">
    <source>
        <dbReference type="ARBA" id="ARBA00022490"/>
    </source>
</evidence>
<comment type="caution">
    <text evidence="9">The sequence shown here is derived from an EMBL/GenBank/DDBJ whole genome shotgun (WGS) entry which is preliminary data.</text>
</comment>
<dbReference type="Pfam" id="PF04130">
    <property type="entry name" value="GCP_C_terminal"/>
    <property type="match status" value="1"/>
</dbReference>